<dbReference type="InterPro" id="IPR018973">
    <property type="entry name" value="MZB"/>
</dbReference>
<organism evidence="2 3">
    <name type="scientific">Bremerella alba</name>
    <dbReference type="NCBI Taxonomy" id="980252"/>
    <lineage>
        <taxon>Bacteria</taxon>
        <taxon>Pseudomonadati</taxon>
        <taxon>Planctomycetota</taxon>
        <taxon>Planctomycetia</taxon>
        <taxon>Pirellulales</taxon>
        <taxon>Pirellulaceae</taxon>
        <taxon>Bremerella</taxon>
    </lineage>
</organism>
<dbReference type="AlphaFoldDB" id="A0A7V8V844"/>
<keyword evidence="3" id="KW-1185">Reference proteome</keyword>
<protein>
    <recommendedName>
        <fullName evidence="1">MrfA-like Zn-binding domain-containing protein</fullName>
    </recommendedName>
</protein>
<evidence type="ECO:0000259" key="1">
    <source>
        <dbReference type="Pfam" id="PF09369"/>
    </source>
</evidence>
<sequence length="611" mass="68410">MSRRPGSRPHGQVRRSQLITSFGPGSMMDLPNHSVLIGGLDSWTSGGDEIIEPRLVDKLKDLFDPPLQDLKLFAPPPDNDDPTGPQTGITAWQFPEWFITQDVDSEPRSGVVRSRMLVNRRRLSNGKFIDDNRKKRSVVPVRFVRACRNGHIGDIDWFSFVHGGHTECRRQMWIEERGTSGDLAEVWVRCECGRGERSMAQAAESPQTLGRCDGYRPWLGPFDNEQCGEPNRLLIRTASNAYFPQLMSVISLPDRNETLREAVEAVWDFIGEVEDAGEVKYERKKAKVSAALDGFKDEEVFAEIKVRRGQSAGAGKSIKQAEMETLMASKDAIGDDKPDGNFFARNLPQNEWDMPWMNQVERVVLVHRLREVMAQVGFTRFEAVSPDIDGELEMGVRRASLAREISWLPAIENRGEGVFIQFRKDAVEQWVARKDVIARGKRLLAGYEAWKGEHSGASKKFVEAGGMLPYILFHSFSHLLVTAVSLECGYPASSIRERIYTIPEVGYGVLLYTGTSDAEGTLGGLVQVGRRIHEHIRNALKMGELCSNDPVCAQHEPANQHERRFLHGAACHGCLLISETSCEQHNEFLDRALVVPTVDHLGVEFFGSAGL</sequence>
<feature type="domain" description="MrfA-like Zn-binding" evidence="1">
    <location>
        <begin position="476"/>
        <end position="575"/>
    </location>
</feature>
<accession>A0A7V8V844</accession>
<evidence type="ECO:0000313" key="3">
    <source>
        <dbReference type="Proteomes" id="UP000551616"/>
    </source>
</evidence>
<dbReference type="EMBL" id="JABRWO010000011">
    <property type="protein sequence ID" value="MBA2116688.1"/>
    <property type="molecule type" value="Genomic_DNA"/>
</dbReference>
<name>A0A7V8V844_9BACT</name>
<dbReference type="NCBIfam" id="NF038324">
    <property type="entry name" value="DrmB_fam"/>
    <property type="match status" value="1"/>
</dbReference>
<dbReference type="InterPro" id="IPR047721">
    <property type="entry name" value="DrmB"/>
</dbReference>
<proteinExistence type="predicted"/>
<dbReference type="RefSeq" id="WP_207398089.1">
    <property type="nucleotide sequence ID" value="NZ_JABRWO010000011.1"/>
</dbReference>
<dbReference type="Proteomes" id="UP000551616">
    <property type="component" value="Unassembled WGS sequence"/>
</dbReference>
<gene>
    <name evidence="2" type="ORF">HOV93_38800</name>
</gene>
<reference evidence="2 3" key="1">
    <citation type="submission" date="2020-05" db="EMBL/GenBank/DDBJ databases">
        <title>Bremerella alba sp. nov., a novel planctomycete isolated from the surface of the macroalga Fucus spiralis.</title>
        <authorList>
            <person name="Godinho O."/>
            <person name="Botelho R."/>
            <person name="Albuquerque L."/>
            <person name="Wiegand S."/>
            <person name="Da Costa M.S."/>
            <person name="Lobo-Da-Cunha A."/>
            <person name="Jogler C."/>
            <person name="Lage O.M."/>
        </authorList>
    </citation>
    <scope>NUCLEOTIDE SEQUENCE [LARGE SCALE GENOMIC DNA]</scope>
    <source>
        <strain evidence="2 3">FF15</strain>
    </source>
</reference>
<comment type="caution">
    <text evidence="2">The sequence shown here is derived from an EMBL/GenBank/DDBJ whole genome shotgun (WGS) entry which is preliminary data.</text>
</comment>
<evidence type="ECO:0000313" key="2">
    <source>
        <dbReference type="EMBL" id="MBA2116688.1"/>
    </source>
</evidence>
<dbReference type="Pfam" id="PF09369">
    <property type="entry name" value="MZB"/>
    <property type="match status" value="1"/>
</dbReference>